<comment type="caution">
    <text evidence="1">The sequence shown here is derived from an EMBL/GenBank/DDBJ whole genome shotgun (WGS) entry which is preliminary data.</text>
</comment>
<evidence type="ECO:0000313" key="2">
    <source>
        <dbReference type="Proteomes" id="UP001198901"/>
    </source>
</evidence>
<proteinExistence type="predicted"/>
<dbReference type="PROSITE" id="PS51257">
    <property type="entry name" value="PROKAR_LIPOPROTEIN"/>
    <property type="match status" value="1"/>
</dbReference>
<dbReference type="InterPro" id="IPR045444">
    <property type="entry name" value="DUF6503"/>
</dbReference>
<name>A0ABS7XQ39_9FLAO</name>
<protein>
    <recommendedName>
        <fullName evidence="3">Threonine synthase</fullName>
    </recommendedName>
</protein>
<dbReference type="Pfam" id="PF20113">
    <property type="entry name" value="DUF6503"/>
    <property type="match status" value="1"/>
</dbReference>
<gene>
    <name evidence="1" type="ORF">LBU54_05960</name>
</gene>
<keyword evidence="2" id="KW-1185">Reference proteome</keyword>
<sequence length="265" mass="30273">MKNILAVLLLMVLVTACKNDNKIESTVIDEITKEDITTSIYPESITKVFEAHGGIDTWNKMQTLSFTINKPNGKEITTTDLKTRAERIETPSYALGFDGKTLWVDEKNGEAYNGNARFYKGLMMYFYAMPFILGDNGIIYEEVEPLTFEGKAYPGILISYESGVGESPDDQYILYYDEASGKMEWLAYTVTFGKNERSKDFHYIRYNNWETVNGLVLPKSIDWYKFENNVPTEKRNTVVFEDIQISDIAPDASLFIKPETAKIID</sequence>
<evidence type="ECO:0008006" key="3">
    <source>
        <dbReference type="Google" id="ProtNLM"/>
    </source>
</evidence>
<reference evidence="2" key="1">
    <citation type="submission" date="2023-07" db="EMBL/GenBank/DDBJ databases">
        <authorList>
            <person name="Yue Y."/>
        </authorList>
    </citation>
    <scope>NUCLEOTIDE SEQUENCE [LARGE SCALE GENOMIC DNA]</scope>
    <source>
        <strain evidence="2">D23</strain>
    </source>
</reference>
<accession>A0ABS7XQ39</accession>
<dbReference type="EMBL" id="JAIUJR010000003">
    <property type="protein sequence ID" value="MCA0132121.1"/>
    <property type="molecule type" value="Genomic_DNA"/>
</dbReference>
<dbReference type="Proteomes" id="UP001198901">
    <property type="component" value="Unassembled WGS sequence"/>
</dbReference>
<organism evidence="1 2">
    <name type="scientific">Winogradskyella alexanderae</name>
    <dbReference type="NCBI Taxonomy" id="2877123"/>
    <lineage>
        <taxon>Bacteria</taxon>
        <taxon>Pseudomonadati</taxon>
        <taxon>Bacteroidota</taxon>
        <taxon>Flavobacteriia</taxon>
        <taxon>Flavobacteriales</taxon>
        <taxon>Flavobacteriaceae</taxon>
        <taxon>Winogradskyella</taxon>
    </lineage>
</organism>
<dbReference type="RefSeq" id="WP_224527180.1">
    <property type="nucleotide sequence ID" value="NZ_JAIUJR010000003.1"/>
</dbReference>
<evidence type="ECO:0000313" key="1">
    <source>
        <dbReference type="EMBL" id="MCA0132121.1"/>
    </source>
</evidence>